<feature type="region of interest" description="Disordered" evidence="6">
    <location>
        <begin position="320"/>
        <end position="361"/>
    </location>
</feature>
<dbReference type="InterPro" id="IPR001680">
    <property type="entry name" value="WD40_rpt"/>
</dbReference>
<dbReference type="InterPro" id="IPR022100">
    <property type="entry name" value="WDHD1/CFT4_beta-prop_2nd"/>
</dbReference>
<dbReference type="Pfam" id="PF24817">
    <property type="entry name" value="WD40_WDHD1_1st"/>
    <property type="match status" value="1"/>
</dbReference>
<dbReference type="PANTHER" id="PTHR19932:SF10">
    <property type="entry name" value="WD REPEAT AND HMG-BOX DNA-BINDING PROTEIN 1"/>
    <property type="match status" value="1"/>
</dbReference>
<protein>
    <submittedName>
        <fullName evidence="10">WD40 repeat-like protein</fullName>
    </submittedName>
</protein>
<dbReference type="AlphaFoldDB" id="A0A9P4MIJ1"/>
<accession>A0A9P4MIJ1</accession>
<comment type="caution">
    <text evidence="10">The sequence shown here is derived from an EMBL/GenBank/DDBJ whole genome shotgun (WGS) entry which is preliminary data.</text>
</comment>
<feature type="repeat" description="WD" evidence="5">
    <location>
        <begin position="226"/>
        <end position="267"/>
    </location>
</feature>
<dbReference type="Gene3D" id="2.130.10.10">
    <property type="entry name" value="YVTN repeat-like/Quinoprotein amine dehydrogenase"/>
    <property type="match status" value="2"/>
</dbReference>
<organism evidence="10 11">
    <name type="scientific">Myriangium duriaei CBS 260.36</name>
    <dbReference type="NCBI Taxonomy" id="1168546"/>
    <lineage>
        <taxon>Eukaryota</taxon>
        <taxon>Fungi</taxon>
        <taxon>Dikarya</taxon>
        <taxon>Ascomycota</taxon>
        <taxon>Pezizomycotina</taxon>
        <taxon>Dothideomycetes</taxon>
        <taxon>Dothideomycetidae</taxon>
        <taxon>Myriangiales</taxon>
        <taxon>Myriangiaceae</taxon>
        <taxon>Myriangium</taxon>
    </lineage>
</organism>
<evidence type="ECO:0000259" key="9">
    <source>
        <dbReference type="Pfam" id="PF24817"/>
    </source>
</evidence>
<dbReference type="PROSITE" id="PS50294">
    <property type="entry name" value="WD_REPEATS_REGION"/>
    <property type="match status" value="1"/>
</dbReference>
<comment type="subcellular location">
    <subcellularLocation>
        <location evidence="1">Nucleus</location>
    </subcellularLocation>
</comment>
<dbReference type="SMART" id="SM00320">
    <property type="entry name" value="WD40"/>
    <property type="match status" value="8"/>
</dbReference>
<dbReference type="PROSITE" id="PS00678">
    <property type="entry name" value="WD_REPEATS_1"/>
    <property type="match status" value="1"/>
</dbReference>
<dbReference type="OrthoDB" id="427368at2759"/>
<dbReference type="GO" id="GO:0043596">
    <property type="term" value="C:nuclear replication fork"/>
    <property type="evidence" value="ECO:0007669"/>
    <property type="project" value="TreeGrafter"/>
</dbReference>
<dbReference type="GO" id="GO:0003682">
    <property type="term" value="F:chromatin binding"/>
    <property type="evidence" value="ECO:0007669"/>
    <property type="project" value="TreeGrafter"/>
</dbReference>
<dbReference type="PROSITE" id="PS50082">
    <property type="entry name" value="WD_REPEATS_2"/>
    <property type="match status" value="2"/>
</dbReference>
<dbReference type="SUPFAM" id="SSF50978">
    <property type="entry name" value="WD40 repeat-like"/>
    <property type="match status" value="1"/>
</dbReference>
<evidence type="ECO:0000256" key="3">
    <source>
        <dbReference type="ARBA" id="ARBA00022737"/>
    </source>
</evidence>
<name>A0A9P4MIJ1_9PEZI</name>
<dbReference type="Proteomes" id="UP000799439">
    <property type="component" value="Unassembled WGS sequence"/>
</dbReference>
<dbReference type="GO" id="GO:0000278">
    <property type="term" value="P:mitotic cell cycle"/>
    <property type="evidence" value="ECO:0007669"/>
    <property type="project" value="TreeGrafter"/>
</dbReference>
<sequence length="840" mass="92851">MATRIRARPAHAPGPTFTAYTKNGRKLITVGNDSVIRIFTTGSDAEPTNIDVPQESHTAIAASDDFFITGAEDGSVCKYSLATNSLDEILLRSTLPIRDIAISPDGLWVAVASDELVVKMVNVGDMTKVIQLKDQKRPVKHVSFDPSGSLVAVSCSDGNVYVYSISSEQPQMIQKIDGLVKVLETDAEATSAISWHPDGRAFAAPTATRSIQVVSKSDWEHQKSFPSGHAGDITAASWSHNGALLASAGQDRSLTLWNTKTQEIIKKFAGVRQPIVSMAWHPTENILSYTNNDGELYIHTDFIPEEHAGLLQKTLQAAPMRGEPLSEVSGNAQRPQSNGAKVNGNRRAGTPDSLDDILGPDPSEIGDGDDFIIDDDGAGYAELTNGHGKRSGGHLDAPQAKRQYGTVRQWEPQLHPEFQPGSTPWRGNRRYLCLNLTGFIWTVDQDTHHTITVEFYDRATHRDFHFTDPFLYDKACLTEHGAAFSCSSSTRHNSMIYYRPHETWTTRTDWRTSLPAGEEVTSLSLSSSYVIVTTSAGYIRIYTLYGVPFRVYRSKSPVIASTSWRDYIFTVSNGPINPSGTASLLYSIDNVKRDEAHQSNDILPLPVHDPILSTIFFSDRGDPCIFDATGVLLICLHWRTPGQAKWVPLLDTRALDRLASGKKDEAYWPVAVADERFHCIILKGGEKHPYFPRPLLSDFGFRVPVATRKTNNDPEAMDDDGEDNEGQKLEEEFVRHSVLRDLHEDLVANTKAGSAEKTALARREVEADKVLLQLLANECREGEERGMRALEIVGLLRDRSGKMLEAAGKIAARFGRDVLGEKIEILAERRLVGLVDEDEM</sequence>
<reference evidence="10" key="1">
    <citation type="journal article" date="2020" name="Stud. Mycol.">
        <title>101 Dothideomycetes genomes: a test case for predicting lifestyles and emergence of pathogens.</title>
        <authorList>
            <person name="Haridas S."/>
            <person name="Albert R."/>
            <person name="Binder M."/>
            <person name="Bloem J."/>
            <person name="Labutti K."/>
            <person name="Salamov A."/>
            <person name="Andreopoulos B."/>
            <person name="Baker S."/>
            <person name="Barry K."/>
            <person name="Bills G."/>
            <person name="Bluhm B."/>
            <person name="Cannon C."/>
            <person name="Castanera R."/>
            <person name="Culley D."/>
            <person name="Daum C."/>
            <person name="Ezra D."/>
            <person name="Gonzalez J."/>
            <person name="Henrissat B."/>
            <person name="Kuo A."/>
            <person name="Liang C."/>
            <person name="Lipzen A."/>
            <person name="Lutzoni F."/>
            <person name="Magnuson J."/>
            <person name="Mondo S."/>
            <person name="Nolan M."/>
            <person name="Ohm R."/>
            <person name="Pangilinan J."/>
            <person name="Park H.-J."/>
            <person name="Ramirez L."/>
            <person name="Alfaro M."/>
            <person name="Sun H."/>
            <person name="Tritt A."/>
            <person name="Yoshinaga Y."/>
            <person name="Zwiers L.-H."/>
            <person name="Turgeon B."/>
            <person name="Goodwin S."/>
            <person name="Spatafora J."/>
            <person name="Crous P."/>
            <person name="Grigoriev I."/>
        </authorList>
    </citation>
    <scope>NUCLEOTIDE SEQUENCE</scope>
    <source>
        <strain evidence="10">CBS 260.36</strain>
    </source>
</reference>
<dbReference type="GO" id="GO:0006261">
    <property type="term" value="P:DNA-templated DNA replication"/>
    <property type="evidence" value="ECO:0007669"/>
    <property type="project" value="TreeGrafter"/>
</dbReference>
<evidence type="ECO:0000313" key="10">
    <source>
        <dbReference type="EMBL" id="KAF2156030.1"/>
    </source>
</evidence>
<dbReference type="InterPro" id="IPR015943">
    <property type="entry name" value="WD40/YVTN_repeat-like_dom_sf"/>
</dbReference>
<feature type="domain" description="WDHD1 first WD40" evidence="9">
    <location>
        <begin position="8"/>
        <end position="297"/>
    </location>
</feature>
<keyword evidence="11" id="KW-1185">Reference proteome</keyword>
<dbReference type="GO" id="GO:0006281">
    <property type="term" value="P:DNA repair"/>
    <property type="evidence" value="ECO:0007669"/>
    <property type="project" value="TreeGrafter"/>
</dbReference>
<feature type="compositionally biased region" description="Polar residues" evidence="6">
    <location>
        <begin position="328"/>
        <end position="340"/>
    </location>
</feature>
<dbReference type="Pfam" id="PF20946">
    <property type="entry name" value="Ctf4_C"/>
    <property type="match status" value="1"/>
</dbReference>
<evidence type="ECO:0000259" key="7">
    <source>
        <dbReference type="Pfam" id="PF12341"/>
    </source>
</evidence>
<dbReference type="EMBL" id="ML996082">
    <property type="protein sequence ID" value="KAF2156030.1"/>
    <property type="molecule type" value="Genomic_DNA"/>
</dbReference>
<dbReference type="InterPro" id="IPR019775">
    <property type="entry name" value="WD40_repeat_CS"/>
</dbReference>
<dbReference type="InterPro" id="IPR036322">
    <property type="entry name" value="WD40_repeat_dom_sf"/>
</dbReference>
<feature type="repeat" description="WD" evidence="5">
    <location>
        <begin position="132"/>
        <end position="173"/>
    </location>
</feature>
<dbReference type="PANTHER" id="PTHR19932">
    <property type="entry name" value="WD REPEAT AND HMG-BOX DNA BINDING PROTEIN"/>
    <property type="match status" value="1"/>
</dbReference>
<keyword evidence="2 5" id="KW-0853">WD repeat</keyword>
<evidence type="ECO:0000256" key="2">
    <source>
        <dbReference type="ARBA" id="ARBA00022574"/>
    </source>
</evidence>
<dbReference type="Pfam" id="PF12341">
    <property type="entry name" value="Mcl1_mid"/>
    <property type="match status" value="1"/>
</dbReference>
<evidence type="ECO:0000256" key="5">
    <source>
        <dbReference type="PROSITE-ProRule" id="PRU00221"/>
    </source>
</evidence>
<dbReference type="InterPro" id="IPR057646">
    <property type="entry name" value="WD40_WDHD1_1st"/>
</dbReference>
<gene>
    <name evidence="10" type="ORF">K461DRAFT_290990</name>
</gene>
<proteinExistence type="predicted"/>
<evidence type="ECO:0000313" key="11">
    <source>
        <dbReference type="Proteomes" id="UP000799439"/>
    </source>
</evidence>
<feature type="domain" description="WDHD1/CFT4 helical bundle" evidence="8">
    <location>
        <begin position="728"/>
        <end position="831"/>
    </location>
</feature>
<evidence type="ECO:0000256" key="1">
    <source>
        <dbReference type="ARBA" id="ARBA00004123"/>
    </source>
</evidence>
<evidence type="ECO:0000256" key="4">
    <source>
        <dbReference type="ARBA" id="ARBA00023242"/>
    </source>
</evidence>
<dbReference type="InterPro" id="IPR048591">
    <property type="entry name" value="WDHD1/CFT4_hel"/>
</dbReference>
<keyword evidence="4" id="KW-0539">Nucleus</keyword>
<keyword evidence="3" id="KW-0677">Repeat</keyword>
<evidence type="ECO:0000256" key="6">
    <source>
        <dbReference type="SAM" id="MobiDB-lite"/>
    </source>
</evidence>
<feature type="domain" description="WDHD1/CFT4 second beta-propeller" evidence="7">
    <location>
        <begin position="417"/>
        <end position="705"/>
    </location>
</feature>
<evidence type="ECO:0000259" key="8">
    <source>
        <dbReference type="Pfam" id="PF20946"/>
    </source>
</evidence>